<dbReference type="Gene3D" id="3.60.20.40">
    <property type="match status" value="1"/>
</dbReference>
<dbReference type="InterPro" id="IPR043138">
    <property type="entry name" value="GGT_lsub"/>
</dbReference>
<proteinExistence type="predicted"/>
<dbReference type="SUPFAM" id="SSF56235">
    <property type="entry name" value="N-terminal nucleophile aminohydrolases (Ntn hydrolases)"/>
    <property type="match status" value="1"/>
</dbReference>
<dbReference type="GO" id="GO:0016740">
    <property type="term" value="F:transferase activity"/>
    <property type="evidence" value="ECO:0007669"/>
    <property type="project" value="UniProtKB-KW"/>
</dbReference>
<dbReference type="InterPro" id="IPR043137">
    <property type="entry name" value="GGT_ssub_C"/>
</dbReference>
<dbReference type="EMBL" id="FWZX01000004">
    <property type="protein sequence ID" value="SMF09595.1"/>
    <property type="molecule type" value="Genomic_DNA"/>
</dbReference>
<dbReference type="PRINTS" id="PR01210">
    <property type="entry name" value="GGTRANSPTASE"/>
</dbReference>
<gene>
    <name evidence="1" type="ORF">SAMN05428998_104255</name>
</gene>
<dbReference type="InterPro" id="IPR052896">
    <property type="entry name" value="GGT-like_enzyme"/>
</dbReference>
<dbReference type="Pfam" id="PF01019">
    <property type="entry name" value="G_glu_transpept"/>
    <property type="match status" value="1"/>
</dbReference>
<dbReference type="PANTHER" id="PTHR43881:SF1">
    <property type="entry name" value="GAMMA-GLUTAMYLTRANSPEPTIDASE (AFU_ORTHOLOGUE AFUA_4G13580)"/>
    <property type="match status" value="1"/>
</dbReference>
<dbReference type="Proteomes" id="UP000192917">
    <property type="component" value="Unassembled WGS sequence"/>
</dbReference>
<keyword evidence="1" id="KW-0808">Transferase</keyword>
<dbReference type="PANTHER" id="PTHR43881">
    <property type="entry name" value="GAMMA-GLUTAMYLTRANSPEPTIDASE (AFU_ORTHOLOGUE AFUA_4G13580)"/>
    <property type="match status" value="1"/>
</dbReference>
<accession>A0A1Y6BG89</accession>
<dbReference type="STRING" id="560819.SAMN05428998_104255"/>
<evidence type="ECO:0000313" key="2">
    <source>
        <dbReference type="Proteomes" id="UP000192917"/>
    </source>
</evidence>
<reference evidence="1 2" key="1">
    <citation type="submission" date="2017-04" db="EMBL/GenBank/DDBJ databases">
        <authorList>
            <person name="Afonso C.L."/>
            <person name="Miller P.J."/>
            <person name="Scott M.A."/>
            <person name="Spackman E."/>
            <person name="Goraichik I."/>
            <person name="Dimitrov K.M."/>
            <person name="Suarez D.L."/>
            <person name="Swayne D.E."/>
        </authorList>
    </citation>
    <scope>NUCLEOTIDE SEQUENCE [LARGE SCALE GENOMIC DNA]</scope>
    <source>
        <strain evidence="1 2">USBA 355</strain>
    </source>
</reference>
<evidence type="ECO:0000313" key="1">
    <source>
        <dbReference type="EMBL" id="SMF09595.1"/>
    </source>
</evidence>
<keyword evidence="2" id="KW-1185">Reference proteome</keyword>
<dbReference type="AlphaFoldDB" id="A0A1Y6BG89"/>
<organism evidence="1 2">
    <name type="scientific">Tistlia consotensis USBA 355</name>
    <dbReference type="NCBI Taxonomy" id="560819"/>
    <lineage>
        <taxon>Bacteria</taxon>
        <taxon>Pseudomonadati</taxon>
        <taxon>Pseudomonadota</taxon>
        <taxon>Alphaproteobacteria</taxon>
        <taxon>Rhodospirillales</taxon>
        <taxon>Rhodovibrionaceae</taxon>
        <taxon>Tistlia</taxon>
    </lineage>
</organism>
<protein>
    <submittedName>
        <fullName evidence="1">Gamma-glutamyltransferase 2. Threonine peptidase. MEROPS family T03</fullName>
    </submittedName>
</protein>
<sequence length="528" mass="56075">MHDFFRPGRSQAMARDAMIATSHPLATTAGLEILAAGGNAVDAAIAACAVQCVVEPAMTGIGGDCFVLYAPAEGPVRALNGSGRSPAAASAAALRDQGLTEVPRISPHAVSVPGAIGAWTKLHREHGRLPFGRLLERAIDYAATGYPVTERVAQDWAREAPLLAEQPGSRAIFLPDGEAPKAGTRHRQPLLAERLTEIAAGGAEAFYQGETAQRLVAFLKSLGGLHELEDFAAATDGADWVEPISLNYRGVEVLECPPNGQGLAALMILSILQGFDLGPDLPFADRVHLHAEATKLAYHHRDALLCDPAFAAVPVAELLSEATAAILRGRIDRIRARPPVLWDEPEHRDTVYLCAVDNEGNAVSFINSLFHGFGSTLTDPATGILLHSRATSFRLIEGHPNVLAPRKRPLHTIIPGMLRRDGRALGPFGVMGGHYQSAGHAWFVSNLLDRGLDPQAALAEPRTFAFGGKLEVEPTLDEAVLAELARRGHEISLRPTPLGGGQAILIDRAAGVLHGASDHRKDGCALGF</sequence>
<name>A0A1Y6BG89_9PROT</name>
<dbReference type="Gene3D" id="1.10.246.130">
    <property type="match status" value="1"/>
</dbReference>
<dbReference type="InterPro" id="IPR029055">
    <property type="entry name" value="Ntn_hydrolases_N"/>
</dbReference>
<dbReference type="RefSeq" id="WP_085121951.1">
    <property type="nucleotide sequence ID" value="NZ_FWZX01000004.1"/>
</dbReference>